<evidence type="ECO:0000313" key="1">
    <source>
        <dbReference type="EMBL" id="RYO43589.1"/>
    </source>
</evidence>
<dbReference type="PANTHER" id="PTHR43678:SF1">
    <property type="entry name" value="BETA-N-ACETYLHEXOSAMINIDASE"/>
    <property type="match status" value="1"/>
</dbReference>
<evidence type="ECO:0000313" key="2">
    <source>
        <dbReference type="Proteomes" id="UP000293823"/>
    </source>
</evidence>
<dbReference type="OrthoDB" id="428480at2759"/>
<gene>
    <name evidence="1" type="ORF">AA0113_g10773</name>
</gene>
<accession>A0A4Q4QJY2</accession>
<sequence length="287" mass="30808">MNFANIPGWQWEPSLYNPVNTTEQLQPSASGNKGAILAAWNDNGADATTQLEAYYAMREGIPVMAARAWAGTRGTKIASDDLSESVAFLAAKAPGQNLDRRFHSAQVDMKSPNLLSWKTSLNNSTASLDFGSYGPPYTLTLEISSPFTLSGPDTSLSLSKSSNESSGSIETIMFTTADGFEYPLRSVSPSDGFDLGHPGRIWTNQSSSSHEPVPITLPATLRIETDVVNGSRVWANDTFVGRFEVFVFGGRNTLFSWSQMALVAPLDSIEGGVTSLLLQAGTRLGAL</sequence>
<dbReference type="EMBL" id="PEJP01000058">
    <property type="protein sequence ID" value="RYO43589.1"/>
    <property type="molecule type" value="Genomic_DNA"/>
</dbReference>
<protein>
    <submittedName>
        <fullName evidence="1">Uncharacterized protein</fullName>
    </submittedName>
</protein>
<reference evidence="2" key="1">
    <citation type="journal article" date="2019" name="bioRxiv">
        <title>Genomics, evolutionary history and diagnostics of the Alternaria alternata species group including apple and Asian pear pathotypes.</title>
        <authorList>
            <person name="Armitage A.D."/>
            <person name="Cockerton H.M."/>
            <person name="Sreenivasaprasad S."/>
            <person name="Woodhall J.W."/>
            <person name="Lane C.R."/>
            <person name="Harrison R.J."/>
            <person name="Clarkson J.P."/>
        </authorList>
    </citation>
    <scope>NUCLEOTIDE SEQUENCE [LARGE SCALE GENOMIC DNA]</scope>
    <source>
        <strain evidence="2">RGR 97.0016</strain>
    </source>
</reference>
<dbReference type="Proteomes" id="UP000293823">
    <property type="component" value="Unassembled WGS sequence"/>
</dbReference>
<proteinExistence type="predicted"/>
<keyword evidence="2" id="KW-1185">Reference proteome</keyword>
<organism evidence="1 2">
    <name type="scientific">Alternaria arborescens</name>
    <dbReference type="NCBI Taxonomy" id="156630"/>
    <lineage>
        <taxon>Eukaryota</taxon>
        <taxon>Fungi</taxon>
        <taxon>Dikarya</taxon>
        <taxon>Ascomycota</taxon>
        <taxon>Pezizomycotina</taxon>
        <taxon>Dothideomycetes</taxon>
        <taxon>Pleosporomycetidae</taxon>
        <taxon>Pleosporales</taxon>
        <taxon>Pleosporineae</taxon>
        <taxon>Pleosporaceae</taxon>
        <taxon>Alternaria</taxon>
        <taxon>Alternaria sect. Alternaria</taxon>
    </lineage>
</organism>
<dbReference type="InterPro" id="IPR052764">
    <property type="entry name" value="GH20_Enzymes"/>
</dbReference>
<dbReference type="AlphaFoldDB" id="A0A4Q4QJY2"/>
<dbReference type="PANTHER" id="PTHR43678">
    <property type="entry name" value="PUTATIVE (AFU_ORTHOLOGUE AFUA_2G00640)-RELATED"/>
    <property type="match status" value="1"/>
</dbReference>
<name>A0A4Q4QJY2_9PLEO</name>
<comment type="caution">
    <text evidence="1">The sequence shown here is derived from an EMBL/GenBank/DDBJ whole genome shotgun (WGS) entry which is preliminary data.</text>
</comment>